<keyword evidence="12" id="KW-1185">Reference proteome</keyword>
<proteinExistence type="predicted"/>
<keyword evidence="4" id="KW-0808">Transferase</keyword>
<evidence type="ECO:0000256" key="1">
    <source>
        <dbReference type="ARBA" id="ARBA00000085"/>
    </source>
</evidence>
<dbReference type="PROSITE" id="PS50109">
    <property type="entry name" value="HIS_KIN"/>
    <property type="match status" value="1"/>
</dbReference>
<keyword evidence="9" id="KW-0812">Transmembrane</keyword>
<accession>A0A3D9LH83</accession>
<feature type="domain" description="Histidine kinase" evidence="10">
    <location>
        <begin position="200"/>
        <end position="403"/>
    </location>
</feature>
<dbReference type="GO" id="GO:0005524">
    <property type="term" value="F:ATP binding"/>
    <property type="evidence" value="ECO:0007669"/>
    <property type="project" value="UniProtKB-KW"/>
</dbReference>
<dbReference type="InterPro" id="IPR005467">
    <property type="entry name" value="His_kinase_dom"/>
</dbReference>
<gene>
    <name evidence="11" type="ORF">C7460_101487</name>
</gene>
<protein>
    <recommendedName>
        <fullName evidence="2">histidine kinase</fullName>
        <ecNumber evidence="2">2.7.13.3</ecNumber>
    </recommendedName>
</protein>
<dbReference type="RefSeq" id="WP_115866457.1">
    <property type="nucleotide sequence ID" value="NZ_QREG01000001.1"/>
</dbReference>
<evidence type="ECO:0000313" key="12">
    <source>
        <dbReference type="Proteomes" id="UP000256779"/>
    </source>
</evidence>
<evidence type="ECO:0000313" key="11">
    <source>
        <dbReference type="EMBL" id="REE05968.1"/>
    </source>
</evidence>
<evidence type="ECO:0000256" key="7">
    <source>
        <dbReference type="ARBA" id="ARBA00022840"/>
    </source>
</evidence>
<feature type="transmembrane region" description="Helical" evidence="9">
    <location>
        <begin position="20"/>
        <end position="38"/>
    </location>
</feature>
<evidence type="ECO:0000256" key="2">
    <source>
        <dbReference type="ARBA" id="ARBA00012438"/>
    </source>
</evidence>
<dbReference type="Proteomes" id="UP000256779">
    <property type="component" value="Unassembled WGS sequence"/>
</dbReference>
<dbReference type="InterPro" id="IPR004358">
    <property type="entry name" value="Sig_transdc_His_kin-like_C"/>
</dbReference>
<keyword evidence="9" id="KW-0472">Membrane</keyword>
<dbReference type="GO" id="GO:0000155">
    <property type="term" value="F:phosphorelay sensor kinase activity"/>
    <property type="evidence" value="ECO:0007669"/>
    <property type="project" value="InterPro"/>
</dbReference>
<evidence type="ECO:0000256" key="4">
    <source>
        <dbReference type="ARBA" id="ARBA00022679"/>
    </source>
</evidence>
<dbReference type="CDD" id="cd00082">
    <property type="entry name" value="HisKA"/>
    <property type="match status" value="1"/>
</dbReference>
<evidence type="ECO:0000256" key="8">
    <source>
        <dbReference type="ARBA" id="ARBA00023012"/>
    </source>
</evidence>
<evidence type="ECO:0000256" key="6">
    <source>
        <dbReference type="ARBA" id="ARBA00022777"/>
    </source>
</evidence>
<dbReference type="PANTHER" id="PTHR43065">
    <property type="entry name" value="SENSOR HISTIDINE KINASE"/>
    <property type="match status" value="1"/>
</dbReference>
<feature type="transmembrane region" description="Helical" evidence="9">
    <location>
        <begin position="162"/>
        <end position="182"/>
    </location>
</feature>
<comment type="caution">
    <text evidence="11">The sequence shown here is derived from an EMBL/GenBank/DDBJ whole genome shotgun (WGS) entry which is preliminary data.</text>
</comment>
<dbReference type="SUPFAM" id="SSF55874">
    <property type="entry name" value="ATPase domain of HSP90 chaperone/DNA topoisomerase II/histidine kinase"/>
    <property type="match status" value="1"/>
</dbReference>
<dbReference type="EC" id="2.7.13.3" evidence="2"/>
<dbReference type="InterPro" id="IPR036890">
    <property type="entry name" value="HATPase_C_sf"/>
</dbReference>
<name>A0A3D9LH83_MARFU</name>
<evidence type="ECO:0000256" key="3">
    <source>
        <dbReference type="ARBA" id="ARBA00022553"/>
    </source>
</evidence>
<keyword evidence="5" id="KW-0547">Nucleotide-binding</keyword>
<dbReference type="AlphaFoldDB" id="A0A3D9LH83"/>
<evidence type="ECO:0000256" key="5">
    <source>
        <dbReference type="ARBA" id="ARBA00022741"/>
    </source>
</evidence>
<keyword evidence="8" id="KW-0902">Two-component regulatory system</keyword>
<keyword evidence="3" id="KW-0597">Phosphoprotein</keyword>
<dbReference type="SMART" id="SM00387">
    <property type="entry name" value="HATPase_c"/>
    <property type="match status" value="1"/>
</dbReference>
<dbReference type="PRINTS" id="PR00344">
    <property type="entry name" value="BCTRLSENSOR"/>
</dbReference>
<keyword evidence="6 11" id="KW-0418">Kinase</keyword>
<dbReference type="EMBL" id="QREG01000001">
    <property type="protein sequence ID" value="REE05968.1"/>
    <property type="molecule type" value="Genomic_DNA"/>
</dbReference>
<dbReference type="OrthoDB" id="1931120at2"/>
<keyword evidence="7" id="KW-0067">ATP-binding</keyword>
<evidence type="ECO:0000259" key="10">
    <source>
        <dbReference type="PROSITE" id="PS50109"/>
    </source>
</evidence>
<dbReference type="Pfam" id="PF02518">
    <property type="entry name" value="HATPase_c"/>
    <property type="match status" value="1"/>
</dbReference>
<organism evidence="11 12">
    <name type="scientific">Marinoscillum furvescens DSM 4134</name>
    <dbReference type="NCBI Taxonomy" id="1122208"/>
    <lineage>
        <taxon>Bacteria</taxon>
        <taxon>Pseudomonadati</taxon>
        <taxon>Bacteroidota</taxon>
        <taxon>Cytophagia</taxon>
        <taxon>Cytophagales</taxon>
        <taxon>Reichenbachiellaceae</taxon>
        <taxon>Marinoscillum</taxon>
    </lineage>
</organism>
<evidence type="ECO:0000256" key="9">
    <source>
        <dbReference type="SAM" id="Phobius"/>
    </source>
</evidence>
<dbReference type="PANTHER" id="PTHR43065:SF10">
    <property type="entry name" value="PEROXIDE STRESS-ACTIVATED HISTIDINE KINASE MAK3"/>
    <property type="match status" value="1"/>
</dbReference>
<comment type="catalytic activity">
    <reaction evidence="1">
        <text>ATP + protein L-histidine = ADP + protein N-phospho-L-histidine.</text>
        <dbReference type="EC" id="2.7.13.3"/>
    </reaction>
</comment>
<dbReference type="Gene3D" id="3.30.565.10">
    <property type="entry name" value="Histidine kinase-like ATPase, C-terminal domain"/>
    <property type="match status" value="1"/>
</dbReference>
<reference evidence="11 12" key="1">
    <citation type="submission" date="2018-07" db="EMBL/GenBank/DDBJ databases">
        <title>Genomic Encyclopedia of Type Strains, Phase IV (KMG-IV): sequencing the most valuable type-strain genomes for metagenomic binning, comparative biology and taxonomic classification.</title>
        <authorList>
            <person name="Goeker M."/>
        </authorList>
    </citation>
    <scope>NUCLEOTIDE SEQUENCE [LARGE SCALE GENOMIC DNA]</scope>
    <source>
        <strain evidence="11 12">DSM 4134</strain>
    </source>
</reference>
<dbReference type="InterPro" id="IPR003661">
    <property type="entry name" value="HisK_dim/P_dom"/>
</dbReference>
<keyword evidence="9" id="KW-1133">Transmembrane helix</keyword>
<sequence length="403" mass="46487">MNTYREQPSVSLYSNRSSFKWVVLGISLIISAGSIIYTDQLVKQIREREKKQIDLYARTLEYLTNESDAPNQIFILEEIIQANNTIPVILTNEFGEPEYYRNLPKADNLKDAAKGAYLREEISNMKAERDPILVTLVDDDNQVYGYKHIYYKSSYLLVQLRYYPYVQLSIIAIFGLIIFTVFNYSRTAEQNRVWVGMAKETAHQLGTPLSSLIAWVEYFKETFPDHRDIFLELQKDVDRLEMITERFSNIGSVPQMREENMYEVVRDVISYLEVRISKKVAMTVEAFPNEDIGCLLNKPLFAWVIENIIKNAVDAMEGKGRIDIRVMRINHGQVAVDISDTGKGIAKHRVKQVFKPGFTTKKRGWGLGLALTKRIVENYHGGKIFVKHSEVDKGTTFRILLKT</sequence>
<dbReference type="InterPro" id="IPR003594">
    <property type="entry name" value="HATPase_dom"/>
</dbReference>